<comment type="caution">
    <text evidence="2">The sequence shown here is derived from an EMBL/GenBank/DDBJ whole genome shotgun (WGS) entry which is preliminary data.</text>
</comment>
<evidence type="ECO:0000259" key="1">
    <source>
        <dbReference type="PROSITE" id="PS50104"/>
    </source>
</evidence>
<reference evidence="2 3" key="1">
    <citation type="submission" date="2016-10" db="EMBL/GenBank/DDBJ databases">
        <title>Comparative genomics of Bacillus thuringiensis reveals a path to pathogens against multiple invertebrate hosts.</title>
        <authorList>
            <person name="Zheng J."/>
            <person name="Gao Q."/>
            <person name="Liu H."/>
            <person name="Peng D."/>
            <person name="Ruan L."/>
            <person name="Sun M."/>
        </authorList>
    </citation>
    <scope>NUCLEOTIDE SEQUENCE [LARGE SCALE GENOMIC DNA]</scope>
    <source>
        <strain evidence="2">BGSC 4W1</strain>
    </source>
</reference>
<proteinExistence type="predicted"/>
<organism evidence="2 3">
    <name type="scientific">Bacillus thuringiensis serovar kumamotoensis</name>
    <dbReference type="NCBI Taxonomy" id="132267"/>
    <lineage>
        <taxon>Bacteria</taxon>
        <taxon>Bacillati</taxon>
        <taxon>Bacillota</taxon>
        <taxon>Bacilli</taxon>
        <taxon>Bacillales</taxon>
        <taxon>Bacillaceae</taxon>
        <taxon>Bacillus</taxon>
        <taxon>Bacillus cereus group</taxon>
    </lineage>
</organism>
<dbReference type="PROSITE" id="PS50104">
    <property type="entry name" value="TIR"/>
    <property type="match status" value="1"/>
</dbReference>
<dbReference type="SUPFAM" id="SSF52200">
    <property type="entry name" value="Toll/Interleukin receptor TIR domain"/>
    <property type="match status" value="1"/>
</dbReference>
<protein>
    <recommendedName>
        <fullName evidence="1">TIR domain-containing protein</fullName>
    </recommendedName>
</protein>
<dbReference type="Proteomes" id="UP000195087">
    <property type="component" value="Unassembled WGS sequence"/>
</dbReference>
<dbReference type="RefSeq" id="WP_086391605.1">
    <property type="nucleotide sequence ID" value="NZ_NFEH01000045.1"/>
</dbReference>
<gene>
    <name evidence="2" type="ORF">BK769_07375</name>
</gene>
<dbReference type="AlphaFoldDB" id="A0A9X6JRJ3"/>
<name>A0A9X6JRJ3_BACUK</name>
<dbReference type="EMBL" id="NFEH01000045">
    <property type="protein sequence ID" value="OTZ76225.1"/>
    <property type="molecule type" value="Genomic_DNA"/>
</dbReference>
<dbReference type="InterPro" id="IPR035897">
    <property type="entry name" value="Toll_tir_struct_dom_sf"/>
</dbReference>
<evidence type="ECO:0000313" key="2">
    <source>
        <dbReference type="EMBL" id="OTZ76225.1"/>
    </source>
</evidence>
<accession>A0A9X6JRJ3</accession>
<dbReference type="Gene3D" id="3.40.50.10140">
    <property type="entry name" value="Toll/interleukin-1 receptor homology (TIR) domain"/>
    <property type="match status" value="1"/>
</dbReference>
<dbReference type="Pfam" id="PF13676">
    <property type="entry name" value="TIR_2"/>
    <property type="match status" value="1"/>
</dbReference>
<evidence type="ECO:0000313" key="3">
    <source>
        <dbReference type="Proteomes" id="UP000195087"/>
    </source>
</evidence>
<dbReference type="InterPro" id="IPR000157">
    <property type="entry name" value="TIR_dom"/>
</dbReference>
<feature type="domain" description="TIR" evidence="1">
    <location>
        <begin position="2"/>
        <end position="134"/>
    </location>
</feature>
<dbReference type="GO" id="GO:0007165">
    <property type="term" value="P:signal transduction"/>
    <property type="evidence" value="ECO:0007669"/>
    <property type="project" value="InterPro"/>
</dbReference>
<sequence>MEKPKIFISHITEEKELANILKEEISTAFLGLPEIFVSSDSESISIGTRWLDEIDGALKNAQIILLLCSQNSVRRPWINFEAGAGWVKGIPVVPICHTNIKPSQLPIPLNMLQGVDVSNKNDLEQVLQLVGKQLGVSKVPDRPYEKIIESIKEFEKEYGVVQVVRTHVNSIINIEPQLKPLWGPNPLQSTASGYLPEIVIDKLKPHLDQLSEMEFISYGTGSNRMTFHSNGGSNELEFNIKIYDAYYAIANKVL</sequence>